<feature type="transmembrane region" description="Helical" evidence="1">
    <location>
        <begin position="151"/>
        <end position="176"/>
    </location>
</feature>
<evidence type="ECO:0000313" key="2">
    <source>
        <dbReference type="EMBL" id="KAK5530560.1"/>
    </source>
</evidence>
<sequence>MEVQSPQWGYIVNVPQGETTNLNWSMNADQLKGEFMYLTLHMGNPGYLSEVPNYKIETFYSSYPNPFPIAAEVLDGHTPRSACNYKLRIEVNDVQAYSDYFTIIKANDTTSLNETSLCPGRDGSMVPFSDLRANRNSTLQCQSPYEGISTAVLAGAIVAAFFGACLFLGLLMFVAFKRSWWPFRRRHMIPTEQAAHACETCQRRDLAAYAAAKVPELETGRRHELASNSMQY</sequence>
<keyword evidence="1" id="KW-0472">Membrane</keyword>
<accession>A0AAV9PXG0</accession>
<proteinExistence type="predicted"/>
<protein>
    <submittedName>
        <fullName evidence="2">Uncharacterized protein</fullName>
    </submittedName>
</protein>
<evidence type="ECO:0000313" key="3">
    <source>
        <dbReference type="Proteomes" id="UP001345827"/>
    </source>
</evidence>
<comment type="caution">
    <text evidence="2">The sequence shown here is derived from an EMBL/GenBank/DDBJ whole genome shotgun (WGS) entry which is preliminary data.</text>
</comment>
<dbReference type="AlphaFoldDB" id="A0AAV9PXG0"/>
<keyword evidence="1" id="KW-0812">Transmembrane</keyword>
<evidence type="ECO:0000256" key="1">
    <source>
        <dbReference type="SAM" id="Phobius"/>
    </source>
</evidence>
<reference evidence="2 3" key="1">
    <citation type="submission" date="2023-06" db="EMBL/GenBank/DDBJ databases">
        <title>Black Yeasts Isolated from many extreme environments.</title>
        <authorList>
            <person name="Coleine C."/>
            <person name="Stajich J.E."/>
            <person name="Selbmann L."/>
        </authorList>
    </citation>
    <scope>NUCLEOTIDE SEQUENCE [LARGE SCALE GENOMIC DNA]</scope>
    <source>
        <strain evidence="2 3">CCFEE 5887</strain>
    </source>
</reference>
<keyword evidence="1" id="KW-1133">Transmembrane helix</keyword>
<keyword evidence="3" id="KW-1185">Reference proteome</keyword>
<organism evidence="2 3">
    <name type="scientific">Vermiconidia calcicola</name>
    <dbReference type="NCBI Taxonomy" id="1690605"/>
    <lineage>
        <taxon>Eukaryota</taxon>
        <taxon>Fungi</taxon>
        <taxon>Dikarya</taxon>
        <taxon>Ascomycota</taxon>
        <taxon>Pezizomycotina</taxon>
        <taxon>Dothideomycetes</taxon>
        <taxon>Dothideomycetidae</taxon>
        <taxon>Mycosphaerellales</taxon>
        <taxon>Extremaceae</taxon>
        <taxon>Vermiconidia</taxon>
    </lineage>
</organism>
<dbReference type="Proteomes" id="UP001345827">
    <property type="component" value="Unassembled WGS sequence"/>
</dbReference>
<dbReference type="EMBL" id="JAXLQG010000019">
    <property type="protein sequence ID" value="KAK5530560.1"/>
    <property type="molecule type" value="Genomic_DNA"/>
</dbReference>
<gene>
    <name evidence="2" type="ORF">LTR25_009138</name>
</gene>
<name>A0AAV9PXG0_9PEZI</name>